<evidence type="ECO:0000313" key="4">
    <source>
        <dbReference type="EMBL" id="KJB80168.1"/>
    </source>
</evidence>
<evidence type="ECO:0000313" key="6">
    <source>
        <dbReference type="Proteomes" id="UP000032304"/>
    </source>
</evidence>
<dbReference type="Proteomes" id="UP000593578">
    <property type="component" value="Unassembled WGS sequence"/>
</dbReference>
<evidence type="ECO:0000256" key="1">
    <source>
        <dbReference type="ARBA" id="ARBA00022737"/>
    </source>
</evidence>
<evidence type="ECO:0008006" key="8">
    <source>
        <dbReference type="Google" id="ProtNLM"/>
    </source>
</evidence>
<keyword evidence="6" id="KW-1185">Reference proteome</keyword>
<dbReference type="PANTHER" id="PTHR24015">
    <property type="entry name" value="OS07G0578800 PROTEIN-RELATED"/>
    <property type="match status" value="1"/>
</dbReference>
<reference evidence="5 7" key="2">
    <citation type="journal article" date="2019" name="Genome Biol. Evol.">
        <title>Insights into the evolution of the New World diploid cottons (Gossypium, subgenus Houzingenia) based on genome sequencing.</title>
        <authorList>
            <person name="Grover C.E."/>
            <person name="Arick M.A. 2nd"/>
            <person name="Thrash A."/>
            <person name="Conover J.L."/>
            <person name="Sanders W.S."/>
            <person name="Peterson D.G."/>
            <person name="Frelichowski J.E."/>
            <person name="Scheffler J.A."/>
            <person name="Scheffler B.E."/>
            <person name="Wendel J.F."/>
        </authorList>
    </citation>
    <scope>NUCLEOTIDE SEQUENCE [LARGE SCALE GENOMIC DNA]</scope>
    <source>
        <strain evidence="5">8</strain>
        <tissue evidence="5">Leaf</tissue>
    </source>
</reference>
<dbReference type="InterPro" id="IPR046960">
    <property type="entry name" value="PPR_At4g14850-like_plant"/>
</dbReference>
<feature type="repeat" description="PPR" evidence="3">
    <location>
        <begin position="378"/>
        <end position="412"/>
    </location>
</feature>
<dbReference type="KEGG" id="gra:105783500"/>
<evidence type="ECO:0000256" key="3">
    <source>
        <dbReference type="PROSITE-ProRule" id="PRU00708"/>
    </source>
</evidence>
<organism evidence="4 6">
    <name type="scientific">Gossypium raimondii</name>
    <name type="common">Peruvian cotton</name>
    <name type="synonym">Gossypium klotzschianum subsp. raimondii</name>
    <dbReference type="NCBI Taxonomy" id="29730"/>
    <lineage>
        <taxon>Eukaryota</taxon>
        <taxon>Viridiplantae</taxon>
        <taxon>Streptophyta</taxon>
        <taxon>Embryophyta</taxon>
        <taxon>Tracheophyta</taxon>
        <taxon>Spermatophyta</taxon>
        <taxon>Magnoliopsida</taxon>
        <taxon>eudicotyledons</taxon>
        <taxon>Gunneridae</taxon>
        <taxon>Pentapetalae</taxon>
        <taxon>rosids</taxon>
        <taxon>malvids</taxon>
        <taxon>Malvales</taxon>
        <taxon>Malvaceae</taxon>
        <taxon>Malvoideae</taxon>
        <taxon>Gossypium</taxon>
    </lineage>
</organism>
<feature type="repeat" description="PPR" evidence="3">
    <location>
        <begin position="176"/>
        <end position="210"/>
    </location>
</feature>
<name>A0A0D2TXL9_GOSRA</name>
<dbReference type="InterPro" id="IPR002885">
    <property type="entry name" value="PPR_rpt"/>
</dbReference>
<dbReference type="eggNOG" id="KOG4197">
    <property type="taxonomic scope" value="Eukaryota"/>
</dbReference>
<reference evidence="5" key="3">
    <citation type="submission" date="2020-04" db="EMBL/GenBank/DDBJ databases">
        <authorList>
            <person name="Grover C.E."/>
            <person name="Arick M.A. II"/>
            <person name="Thrash A."/>
            <person name="Conover J.L."/>
            <person name="Sanders W.S."/>
            <person name="Peterson D.G."/>
            <person name="Scheffler J.A."/>
            <person name="Scheffler B.E."/>
            <person name="Wendel J.F."/>
        </authorList>
    </citation>
    <scope>NUCLEOTIDE SEQUENCE</scope>
    <source>
        <strain evidence="5">8</strain>
        <tissue evidence="5">Leaf</tissue>
    </source>
</reference>
<comment type="similarity">
    <text evidence="2">Belongs to the PPR family. PCMP-E subfamily.</text>
</comment>
<feature type="repeat" description="PPR" evidence="3">
    <location>
        <begin position="277"/>
        <end position="311"/>
    </location>
</feature>
<feature type="repeat" description="PPR" evidence="3">
    <location>
        <begin position="347"/>
        <end position="377"/>
    </location>
</feature>
<feature type="repeat" description="PPR" evidence="3">
    <location>
        <begin position="413"/>
        <end position="447"/>
    </location>
</feature>
<reference evidence="4 6" key="1">
    <citation type="journal article" date="2012" name="Nature">
        <title>Repeated polyploidization of Gossypium genomes and the evolution of spinnable cotton fibres.</title>
        <authorList>
            <person name="Paterson A.H."/>
            <person name="Wendel J.F."/>
            <person name="Gundlach H."/>
            <person name="Guo H."/>
            <person name="Jenkins J."/>
            <person name="Jin D."/>
            <person name="Llewellyn D."/>
            <person name="Showmaker K.C."/>
            <person name="Shu S."/>
            <person name="Udall J."/>
            <person name="Yoo M.J."/>
            <person name="Byers R."/>
            <person name="Chen W."/>
            <person name="Doron-Faigenboim A."/>
            <person name="Duke M.V."/>
            <person name="Gong L."/>
            <person name="Grimwood J."/>
            <person name="Grover C."/>
            <person name="Grupp K."/>
            <person name="Hu G."/>
            <person name="Lee T.H."/>
            <person name="Li J."/>
            <person name="Lin L."/>
            <person name="Liu T."/>
            <person name="Marler B.S."/>
            <person name="Page J.T."/>
            <person name="Roberts A.W."/>
            <person name="Romanel E."/>
            <person name="Sanders W.S."/>
            <person name="Szadkowski E."/>
            <person name="Tan X."/>
            <person name="Tang H."/>
            <person name="Xu C."/>
            <person name="Wang J."/>
            <person name="Wang Z."/>
            <person name="Zhang D."/>
            <person name="Zhang L."/>
            <person name="Ashrafi H."/>
            <person name="Bedon F."/>
            <person name="Bowers J.E."/>
            <person name="Brubaker C.L."/>
            <person name="Chee P.W."/>
            <person name="Das S."/>
            <person name="Gingle A.R."/>
            <person name="Haigler C.H."/>
            <person name="Harker D."/>
            <person name="Hoffmann L.V."/>
            <person name="Hovav R."/>
            <person name="Jones D.C."/>
            <person name="Lemke C."/>
            <person name="Mansoor S."/>
            <person name="ur Rahman M."/>
            <person name="Rainville L.N."/>
            <person name="Rambani A."/>
            <person name="Reddy U.K."/>
            <person name="Rong J.K."/>
            <person name="Saranga Y."/>
            <person name="Scheffler B.E."/>
            <person name="Scheffler J.A."/>
            <person name="Stelly D.M."/>
            <person name="Triplett B.A."/>
            <person name="Van Deynze A."/>
            <person name="Vaslin M.F."/>
            <person name="Waghmare V.N."/>
            <person name="Walford S.A."/>
            <person name="Wright R.J."/>
            <person name="Zaki E.A."/>
            <person name="Zhang T."/>
            <person name="Dennis E.S."/>
            <person name="Mayer K.F."/>
            <person name="Peterson D.G."/>
            <person name="Rokhsar D.S."/>
            <person name="Wang X."/>
            <person name="Schmutz J."/>
        </authorList>
    </citation>
    <scope>NUCLEOTIDE SEQUENCE [LARGE SCALE GENOMIC DNA]</scope>
</reference>
<dbReference type="FunFam" id="1.25.40.10:FF:000277">
    <property type="entry name" value="Pentatricopeptide repeat-containing protein, mitochondrial"/>
    <property type="match status" value="1"/>
</dbReference>
<dbReference type="Gramene" id="KJB80168">
    <property type="protein sequence ID" value="KJB80168"/>
    <property type="gene ID" value="B456_013G084100"/>
</dbReference>
<dbReference type="PANTHER" id="PTHR24015:SF505">
    <property type="entry name" value="OS01G0819800 PROTEIN"/>
    <property type="match status" value="1"/>
</dbReference>
<dbReference type="EMBL" id="CM001752">
    <property type="protein sequence ID" value="KJB80168.1"/>
    <property type="molecule type" value="Genomic_DNA"/>
</dbReference>
<proteinExistence type="inferred from homology"/>
<dbReference type="PROSITE" id="PS51375">
    <property type="entry name" value="PPR"/>
    <property type="match status" value="5"/>
</dbReference>
<gene>
    <name evidence="4" type="ORF">B456_013G084100</name>
    <name evidence="5" type="ORF">Gorai_002578</name>
</gene>
<dbReference type="FunFam" id="1.25.40.10:FF:000196">
    <property type="entry name" value="Pentatricopeptide repeat-containing protein At4g14850"/>
    <property type="match status" value="1"/>
</dbReference>
<dbReference type="GO" id="GO:0005737">
    <property type="term" value="C:cytoplasm"/>
    <property type="evidence" value="ECO:0007669"/>
    <property type="project" value="UniProtKB-ARBA"/>
</dbReference>
<dbReference type="EMBL" id="JABEZZ010000013">
    <property type="protein sequence ID" value="MBA0602398.1"/>
    <property type="molecule type" value="Genomic_DNA"/>
</dbReference>
<accession>A0A0D2TXL9</accession>
<evidence type="ECO:0000256" key="2">
    <source>
        <dbReference type="ARBA" id="ARBA00061659"/>
    </source>
</evidence>
<dbReference type="Pfam" id="PF01535">
    <property type="entry name" value="PPR"/>
    <property type="match status" value="4"/>
</dbReference>
<dbReference type="GO" id="GO:0016556">
    <property type="term" value="P:mRNA modification"/>
    <property type="evidence" value="ECO:0007669"/>
    <property type="project" value="UniProtKB-ARBA"/>
</dbReference>
<dbReference type="NCBIfam" id="TIGR00756">
    <property type="entry name" value="PPR"/>
    <property type="match status" value="4"/>
</dbReference>
<keyword evidence="1" id="KW-0677">Repeat</keyword>
<dbReference type="Pfam" id="PF13041">
    <property type="entry name" value="PPR_2"/>
    <property type="match status" value="2"/>
</dbReference>
<dbReference type="OrthoDB" id="185373at2759"/>
<dbReference type="AlphaFoldDB" id="A0A0D2TXL9"/>
<dbReference type="Proteomes" id="UP000032304">
    <property type="component" value="Chromosome 13"/>
</dbReference>
<sequence>MLFKPSNFGPNPSTIVSILKSCKQITEISQIHGCIIKTGLDNDPFIISKLLLSSSLQDLKYAASVFKQIDNPNLFMYNCILRGFSISNNPKQAFSVFNNLRAKDGIFLDQFSFITTLKACGRELAIFNGQMIHGLALRSGHLFFINVKNTLLHVYSVCGRMFDAHNLFDESPERNDVVSWNTLMGGYLDVSKPDTVIGLFRQMRWNCLTMSVTTFLTVLLTTGEVRDSLGGESIHGHCLKLGFCFDSNLVSALIDMYAKTGNVYLGRRAFDDVVAKDVVLWNCMISKYAENGLLEESLALLRLMKVMQVKPNSTTLVSLLSACAASGAINIGLCIGNYVEEEGMPLDAVIGTALIDMYAKCGVLNKAVDVFHRMESKDVKSWTAMISGYGVHGFAQDAIRLFYQMEEEGFRPNEVTFLTVLSACSHGGLITEGTSCFEKMIQYGILPKVEHYGCIIDLFGRAGLLEEAHDLIKSLPIKGDATAWRALLSACRVYGNVELGECVKGVLVGSYNQHPTDSILLSSTYAIAGRLQDQTRMQAMEKEMLKRAGIRSVGKEDKMLKEAGYSIIEMDNEGFDLNS</sequence>
<evidence type="ECO:0000313" key="7">
    <source>
        <dbReference type="Proteomes" id="UP000593578"/>
    </source>
</evidence>
<evidence type="ECO:0000313" key="5">
    <source>
        <dbReference type="EMBL" id="MBA0602398.1"/>
    </source>
</evidence>
<protein>
    <recommendedName>
        <fullName evidence="8">Pentacotripeptide-repeat region of PRORP domain-containing protein</fullName>
    </recommendedName>
</protein>
<dbReference type="InterPro" id="IPR011990">
    <property type="entry name" value="TPR-like_helical_dom_sf"/>
</dbReference>
<dbReference type="GO" id="GO:0003723">
    <property type="term" value="F:RNA binding"/>
    <property type="evidence" value="ECO:0007669"/>
    <property type="project" value="InterPro"/>
</dbReference>
<dbReference type="OMA" id="EMFSAMM"/>
<dbReference type="Gene3D" id="1.25.40.10">
    <property type="entry name" value="Tetratricopeptide repeat domain"/>
    <property type="match status" value="4"/>
</dbReference>